<dbReference type="Proteomes" id="UP000574067">
    <property type="component" value="Unassembled WGS sequence"/>
</dbReference>
<dbReference type="PANTHER" id="PTHR34720:SF9">
    <property type="entry name" value="BLR4714 PROTEIN"/>
    <property type="match status" value="1"/>
</dbReference>
<dbReference type="SMART" id="SM00736">
    <property type="entry name" value="CADG"/>
    <property type="match status" value="1"/>
</dbReference>
<dbReference type="Pfam" id="PF17963">
    <property type="entry name" value="Big_9"/>
    <property type="match status" value="23"/>
</dbReference>
<organism evidence="3 4">
    <name type="scientific">Azohydromonas caseinilytica</name>
    <dbReference type="NCBI Taxonomy" id="2728836"/>
    <lineage>
        <taxon>Bacteria</taxon>
        <taxon>Pseudomonadati</taxon>
        <taxon>Pseudomonadota</taxon>
        <taxon>Betaproteobacteria</taxon>
        <taxon>Burkholderiales</taxon>
        <taxon>Sphaerotilaceae</taxon>
        <taxon>Azohydromonas</taxon>
    </lineage>
</organism>
<dbReference type="PANTHER" id="PTHR34720">
    <property type="entry name" value="MICROCYSTIN DEPENDENT PROTEIN"/>
    <property type="match status" value="1"/>
</dbReference>
<feature type="region of interest" description="Disordered" evidence="1">
    <location>
        <begin position="2786"/>
        <end position="2873"/>
    </location>
</feature>
<dbReference type="SUPFAM" id="SSF50939">
    <property type="entry name" value="Sialidases"/>
    <property type="match status" value="1"/>
</dbReference>
<evidence type="ECO:0000313" key="3">
    <source>
        <dbReference type="EMBL" id="NML14112.1"/>
    </source>
</evidence>
<feature type="non-terminal residue" evidence="3">
    <location>
        <position position="1"/>
    </location>
</feature>
<dbReference type="Gene3D" id="2.60.40.2810">
    <property type="match status" value="2"/>
</dbReference>
<dbReference type="Gene3D" id="2.60.40.2030">
    <property type="match status" value="2"/>
</dbReference>
<dbReference type="Pfam" id="PF05345">
    <property type="entry name" value="He_PIG"/>
    <property type="match status" value="1"/>
</dbReference>
<reference evidence="3 4" key="1">
    <citation type="submission" date="2020-04" db="EMBL/GenBank/DDBJ databases">
        <title>Azohydromonas sp. isolated from soil.</title>
        <authorList>
            <person name="Dahal R.H."/>
        </authorList>
    </citation>
    <scope>NUCLEOTIDE SEQUENCE [LARGE SCALE GENOMIC DNA]</scope>
    <source>
        <strain evidence="3 4">G-1-1-14</strain>
    </source>
</reference>
<feature type="domain" description="Dystroglycan-type cadherin-like" evidence="2">
    <location>
        <begin position="2894"/>
        <end position="2993"/>
    </location>
</feature>
<dbReference type="GO" id="GO:0005509">
    <property type="term" value="F:calcium ion binding"/>
    <property type="evidence" value="ECO:0007669"/>
    <property type="project" value="InterPro"/>
</dbReference>
<dbReference type="NCBIfam" id="NF012211">
    <property type="entry name" value="tand_rpt_95"/>
    <property type="match status" value="23"/>
</dbReference>
<dbReference type="GO" id="GO:0016020">
    <property type="term" value="C:membrane"/>
    <property type="evidence" value="ECO:0007669"/>
    <property type="project" value="InterPro"/>
</dbReference>
<dbReference type="InterPro" id="IPR036278">
    <property type="entry name" value="Sialidase_sf"/>
</dbReference>
<evidence type="ECO:0000259" key="2">
    <source>
        <dbReference type="SMART" id="SM00736"/>
    </source>
</evidence>
<keyword evidence="4" id="KW-1185">Reference proteome</keyword>
<gene>
    <name evidence="3" type="ORF">HHL10_03840</name>
</gene>
<feature type="region of interest" description="Disordered" evidence="1">
    <location>
        <begin position="2527"/>
        <end position="2550"/>
    </location>
</feature>
<dbReference type="InterPro" id="IPR015919">
    <property type="entry name" value="Cadherin-like_sf"/>
</dbReference>
<comment type="caution">
    <text evidence="3">The sequence shown here is derived from an EMBL/GenBank/DDBJ whole genome shotgun (WGS) entry which is preliminary data.</text>
</comment>
<protein>
    <submittedName>
        <fullName evidence="3">Tandem-95 repeat protein</fullName>
    </submittedName>
</protein>
<dbReference type="InterPro" id="IPR006644">
    <property type="entry name" value="Cadg"/>
</dbReference>
<evidence type="ECO:0000256" key="1">
    <source>
        <dbReference type="SAM" id="MobiDB-lite"/>
    </source>
</evidence>
<name>A0A848F401_9BURK</name>
<dbReference type="Gene3D" id="2.60.40.10">
    <property type="entry name" value="Immunoglobulins"/>
    <property type="match status" value="1"/>
</dbReference>
<dbReference type="EMBL" id="JABBFW010000002">
    <property type="protein sequence ID" value="NML14112.1"/>
    <property type="molecule type" value="Genomic_DNA"/>
</dbReference>
<sequence>DTGTATITVTPVNDAPVAGDDAFTVAEDSAGTVLNLLGNDTDIDGGALRIASINGTAISAGTAYTIAVTNGTVYVSTAGVVTFAPAANYSGTVSFSYEVSDGTATDAGTATITVTPVNDAPVAGDDAFTVAEDSTGNLLNLLGNDTDIDGGALRIASINGTAISAGTAYTIAVTNGTVYVSTAGVVTFAPTANYSGTVSFSYEVSDGTATDTGTATITVTPVNDAPVADDDVFTVVKNSGANVLNLLGNDTDIDGGALRIASINGTAISAGTAYTIAVTNGTVYVSTAGVVTFTPAVNYTGTVSFNYVVSDGTATDTGAVTINVAAAANVAPVAVDDSSTVAEDGSLTLNLLGNDTDANGDTLRIASINGTAISAGTAYTIAVPNGTVYVSTAGVVTFTPVADYSGTVSFDYVVSDGNGGTDTGTATITVTPVNDAPVAGDDAFTVAEDSTGTVLNLLGNDTDIDGGALRVSAINGTAITAGTAYTIAVPNGTVYVSTAGVVTFTPAANYSGTVSFDYVVSDGTATDTGTATITVTPVNDAPVAGDDAFTVAEDSTGTVLNLLGNDTDIDGGALRVSSVNGTAISAGTAYTIAVPNGTVYVSTTGVVTFTPAANYSGTVSFSYEVSDGTATDTGTATITVTPVNDAPVAGDDSFTVAEDSTGTVLNLLGNDTDIDGGTLRVSSINGTAISAGTAYTIAVPNGTVYVSTAGVLTFTPAANYSGPVSFDYVVSDGTATDTGTATITVTPVNDAPVAGDDSFSVVEDSTGNVLNLLGNDTDADGNTLSIQSIGGVALTPGIAQTIPVPNGTVQVSATGVITFSPSANYRGPVSFNYVVSDGTATDTGTVSINVTRFNVAPEADDESVTVAEDGSVALDLLDGDTDDDGDPLRVQSINGVTLTGGEQTITVPNGTVRVGADGTLTFIPAANYNGPVSFDYVVTDDFGGTDTGTVNVTVTPVNDAPVAVDDRFTVAEDGTVTLNLLGNDTDADGNTLAVQSIHGTLLTGGEQTIAVPNGTVRVSAAGVITFTPAANYSGPVSFDYVVTDGTLTDTGTASISVTPVNDAPVAVDDSFTVAEDGTVTLSLLGNDTDIDGGTLRLQSIHGVALTGGEQTISVPNGTVRISAAGVLTFVPAANYKGPVSFDYVVTDGTATDTGTVSISVTPVNDAPVARDDGFTVAEDSPGITLDLLDGDTDVDGNTLSISSINGVALTPGIAQSIAVPHGTVRVGADGVITFVPEANYTGPVSFDYTVTDGSLTDIGTVSIAVTPVNDAPVAVDDHFTVAEDTPLTLNLLGNDRDADGTTPRLQSINGVALIGAEQSISVPHGTVRVSAAGVLTFIPEANYNGPVSFDYVVTDGSLTDTGTVRIAVTPVNDAPVAVDDSVTVAEDGTVTLNLLGNDTDIDSGTLRIQSINGIVLTGAEQSIAVPHGTVRVGADGTLTFIPEANYNGPVSFDYVVTDGSLTDTGTVRIAVTPVNDAPVAVDDRFTVAEDTPLALNLLGNDRDADGTTPRLQSINGVALTGGEQSISVPHGTVRVSASGVLTFIPAANYNGPVSFDYVVTDGTATDTGTVSITVTPVNDAPVAGDDSFTVAEDGTGTVLNLLGNDRDADGTTLRLQSINGVALTGGEQSISVPHGTVRVGADGTLTFIPEANYNGPVSFDYTVTDGSLTDTGTVRIAVTPVNDAPVAVDDRFTVAEDTPLALNLLGNDRDADGTTPRLQSINGVALTGGEQSISVPHGTVRVSASGVLTFIPAANYNGPVSFDYVVTDGSLTDTGTVSIAVTPVNDAPVARDDSVTVAEDGAVTLSLLGNDTDIDGGTLRLQSINGVALTGGEQSISVPHGTVRVGADGTLTFIPEANYTGPVSFDYVVSDGYGGADTGTVSIAVTPVNDAPVAVDDRFTVAEDTPLTLNLLGNDRDADGTTPRIQSINGVALTGGEQSITVPHGTVRVGAAGGLTFVPAANYNGPVSFDYVITDGMATDTGTVSIVVTPVNDAPVARDDSFTVAEDSPGIALNLLDGDTDVDGNTLSIQSINGVALTPGTAQSITVPHGTVRVGADGVITFVPAANYTGPVSFDYVVTDGQGGTDTGTARIAVTPVNDAPVAGDDRFTVVEDSKGNVLDLLGNDTDADGNRLSIQSINGVALTGREQSIAVPHGTVRVNGNGVITFTPAANHNGPVSFDYVLTDGQGGTDTGTVSIAVTPVNDAPVADDDGFTVAEDTPLALNLLGNDRDADGDTLRIQSINGTLLTPGTAQVIAVPHGTVRVGADGTLTFVPEANYNGPASFDYVVTDGTTSDTGTVRIGVTPVNDAPVAGDDRSTVLQNSSGNALSLLANDTDADGDRLSIRSINGVALTGREQSIAVPHGTLRVNGNGVIRFTPEAGYTGPVSFDYVLTDGTATDTGTVSISVDPVAPLAVSSISVNEASPYAVFTVTGSAGQSVSLALGGGTATGAGVDFGATGGANLQVSTDGGKTWTSYGAAVTLPAGGAILVRTPLTDDAVSDNGETFTLSATPAGGVAATGTATIRDDGTGTVFKGDGTSDPAGRRTDDRPVSVNSVSVNEASPYAVFTVTGSAGQSVSLALAGGTATAGVDFGTGGLQVSVDGGKTWAGYGGAVTLPAGGAILVRTSIVEDRISDNGETFTLTVTPAGGVAATGTATIKDDGSGDVFGADGRIDPDAPRTDDRPIVISSPSVTEGSGDLLFAITGSPGQPVTLRREGGSAAAGEDYGTELRYSLDGGKTWLRYGGGPVALSADGSLLVRVQVNGDDSIEDNEDVRLVVAPVGGQAVTGTGTIVDDDVPPPPVQPEAPPTPAPAPAPASAEPPPAPSPAPQTPGFAALGLPADNPLADPLQRFTGLNPWDDQRSGSERGAGIDDIYTRSSGFRTMVTPAKEPLLRLFNGVEDQVVTTRVINVQLPADVFVHTDPNETVLLTAKQANGQPLPGWLHFDGKAGTFTGEPPPGAAVDLRVVVTGRDTKNREANAVFRILSQPATVTPSGRVGLDTQLMRGEALAHRNGQWQAQRHALRRT</sequence>
<proteinExistence type="predicted"/>
<feature type="compositionally biased region" description="Pro residues" evidence="1">
    <location>
        <begin position="2798"/>
        <end position="2830"/>
    </location>
</feature>
<dbReference type="SUPFAM" id="SSF49313">
    <property type="entry name" value="Cadherin-like"/>
    <property type="match status" value="1"/>
</dbReference>
<dbReference type="Gene3D" id="2.60.40.3440">
    <property type="match status" value="18"/>
</dbReference>
<accession>A0A848F401</accession>
<evidence type="ECO:0000313" key="4">
    <source>
        <dbReference type="Proteomes" id="UP000574067"/>
    </source>
</evidence>
<dbReference type="InterPro" id="IPR038081">
    <property type="entry name" value="CalX-like_sf"/>
</dbReference>
<dbReference type="InterPro" id="IPR013783">
    <property type="entry name" value="Ig-like_fold"/>
</dbReference>